<evidence type="ECO:0000313" key="4">
    <source>
        <dbReference type="Proteomes" id="UP000181962"/>
    </source>
</evidence>
<accession>A0A0A3Z780</accession>
<dbReference type="EMBL" id="CP017637">
    <property type="protein sequence ID" value="APG09558.1"/>
    <property type="molecule type" value="Genomic_DNA"/>
</dbReference>
<reference evidence="2 3" key="1">
    <citation type="submission" date="2014-09" db="EMBL/GenBank/DDBJ databases">
        <title>Draft genome of Bradyrhizobium japonicum Is-34.</title>
        <authorList>
            <person name="Tsurumaru H."/>
            <person name="Yamakawa T."/>
            <person name="Hashimoto S."/>
            <person name="Okizaki K."/>
            <person name="Kanesaki Y."/>
            <person name="Yoshikawa H."/>
            <person name="Yajima S."/>
        </authorList>
    </citation>
    <scope>NUCLEOTIDE SEQUENCE [LARGE SCALE GENOMIC DNA]</scope>
    <source>
        <strain evidence="2 3">Is-34</strain>
    </source>
</reference>
<evidence type="ECO:0000313" key="3">
    <source>
        <dbReference type="Proteomes" id="UP000030377"/>
    </source>
</evidence>
<dbReference type="Proteomes" id="UP000181962">
    <property type="component" value="Chromosome"/>
</dbReference>
<sequence length="63" mass="6899">MNVRELIETLKALPNQDAMVVIGEGQMPEVWLIVSGVVERRIHVSETTLDCVGPGNDIAIEIV</sequence>
<dbReference type="EMBL" id="JRPN01000001">
    <property type="protein sequence ID" value="KGT81753.1"/>
    <property type="molecule type" value="Genomic_DNA"/>
</dbReference>
<proteinExistence type="predicted"/>
<dbReference type="OrthoDB" id="8242906at2"/>
<name>A0A0A3Z780_BRAJP</name>
<dbReference type="Proteomes" id="UP000030377">
    <property type="component" value="Unassembled WGS sequence"/>
</dbReference>
<dbReference type="RefSeq" id="WP_041953490.1">
    <property type="nucleotide sequence ID" value="NZ_CP017637.1"/>
</dbReference>
<reference evidence="1 4" key="2">
    <citation type="submission" date="2016-11" db="EMBL/GenBank/DDBJ databases">
        <title>Complete Genome Sequence of Bradyrhizobium sp. strain J5, an isolated from soybean nodule in Hokkaido.</title>
        <authorList>
            <person name="Kanehara K."/>
        </authorList>
    </citation>
    <scope>NUCLEOTIDE SEQUENCE [LARGE SCALE GENOMIC DNA]</scope>
    <source>
        <strain evidence="1 4">J5</strain>
    </source>
</reference>
<organism evidence="2 3">
    <name type="scientific">Bradyrhizobium japonicum</name>
    <dbReference type="NCBI Taxonomy" id="375"/>
    <lineage>
        <taxon>Bacteria</taxon>
        <taxon>Pseudomonadati</taxon>
        <taxon>Pseudomonadota</taxon>
        <taxon>Alphaproteobacteria</taxon>
        <taxon>Hyphomicrobiales</taxon>
        <taxon>Nitrobacteraceae</taxon>
        <taxon>Bradyrhizobium</taxon>
    </lineage>
</organism>
<evidence type="ECO:0000313" key="2">
    <source>
        <dbReference type="EMBL" id="KGT81753.1"/>
    </source>
</evidence>
<evidence type="ECO:0000313" key="1">
    <source>
        <dbReference type="EMBL" id="APG09558.1"/>
    </source>
</evidence>
<gene>
    <name evidence="1" type="ORF">BKD09_14535</name>
    <name evidence="2" type="ORF">MA20_03295</name>
</gene>
<dbReference type="AlphaFoldDB" id="A0A0A3Z780"/>
<protein>
    <submittedName>
        <fullName evidence="2">Uncharacterized protein</fullName>
    </submittedName>
</protein>